<dbReference type="SUPFAM" id="SSF110997">
    <property type="entry name" value="Sporulation related repeat"/>
    <property type="match status" value="1"/>
</dbReference>
<dbReference type="EMBL" id="BKCG01000001">
    <property type="protein sequence ID" value="GER58303.1"/>
    <property type="molecule type" value="Genomic_DNA"/>
</dbReference>
<dbReference type="Proteomes" id="UP000326509">
    <property type="component" value="Unassembled WGS sequence"/>
</dbReference>
<dbReference type="InterPro" id="IPR036680">
    <property type="entry name" value="SPOR-like_sf"/>
</dbReference>
<keyword evidence="1" id="KW-0732">Signal</keyword>
<dbReference type="Gene3D" id="3.30.70.1070">
    <property type="entry name" value="Sporulation related repeat"/>
    <property type="match status" value="1"/>
</dbReference>
<organism evidence="3 4">
    <name type="scientific">Patiriisocius marinus</name>
    <dbReference type="NCBI Taxonomy" id="1397112"/>
    <lineage>
        <taxon>Bacteria</taxon>
        <taxon>Pseudomonadati</taxon>
        <taxon>Bacteroidota</taxon>
        <taxon>Flavobacteriia</taxon>
        <taxon>Flavobacteriales</taxon>
        <taxon>Flavobacteriaceae</taxon>
        <taxon>Patiriisocius</taxon>
    </lineage>
</organism>
<evidence type="ECO:0000313" key="4">
    <source>
        <dbReference type="Proteomes" id="UP000326509"/>
    </source>
</evidence>
<dbReference type="AlphaFoldDB" id="A0A5J4IXT9"/>
<evidence type="ECO:0000259" key="2">
    <source>
        <dbReference type="Pfam" id="PF05036"/>
    </source>
</evidence>
<feature type="chain" id="PRO_5023838992" description="SPOR domain-containing protein" evidence="1">
    <location>
        <begin position="26"/>
        <end position="129"/>
    </location>
</feature>
<proteinExistence type="predicted"/>
<dbReference type="RefSeq" id="WP_151672387.1">
    <property type="nucleotide sequence ID" value="NZ_BKCG01000001.1"/>
</dbReference>
<keyword evidence="4" id="KW-1185">Reference proteome</keyword>
<dbReference type="Pfam" id="PF05036">
    <property type="entry name" value="SPOR"/>
    <property type="match status" value="1"/>
</dbReference>
<reference evidence="3 4" key="1">
    <citation type="submission" date="2019-08" db="EMBL/GenBank/DDBJ databases">
        <title>Draft genome sequence of Ulvibacter marinus type strain NBRC 109484.</title>
        <authorList>
            <person name="Kawano K."/>
            <person name="Ushijima N."/>
            <person name="Kihara M."/>
            <person name="Itoh H."/>
        </authorList>
    </citation>
    <scope>NUCLEOTIDE SEQUENCE [LARGE SCALE GENOMIC DNA]</scope>
    <source>
        <strain evidence="3 4">NBRC 109484</strain>
    </source>
</reference>
<name>A0A5J4IXT9_9FLAO</name>
<comment type="caution">
    <text evidence="3">The sequence shown here is derived from an EMBL/GenBank/DDBJ whole genome shotgun (WGS) entry which is preliminary data.</text>
</comment>
<accession>A0A5J4IXT9</accession>
<evidence type="ECO:0000313" key="3">
    <source>
        <dbReference type="EMBL" id="GER58303.1"/>
    </source>
</evidence>
<gene>
    <name evidence="3" type="ORF">ULMA_04110</name>
</gene>
<feature type="domain" description="SPOR" evidence="2">
    <location>
        <begin position="56"/>
        <end position="125"/>
    </location>
</feature>
<protein>
    <recommendedName>
        <fullName evidence="2">SPOR domain-containing protein</fullName>
    </recommendedName>
</protein>
<sequence>MKKSFLFNLFIISIFIVSFTQDSLAQSGNVTINADSQIEQLLITKKSLEKDNKLSDGYTIQLYYGELEKANSVQKKYRSAYGSWPASIEYETPNFKVWAGNFATRLEADRALIEIQKNFPSAFILEKKK</sequence>
<dbReference type="InterPro" id="IPR007730">
    <property type="entry name" value="SPOR-like_dom"/>
</dbReference>
<feature type="signal peptide" evidence="1">
    <location>
        <begin position="1"/>
        <end position="25"/>
    </location>
</feature>
<evidence type="ECO:0000256" key="1">
    <source>
        <dbReference type="SAM" id="SignalP"/>
    </source>
</evidence>
<dbReference type="OrthoDB" id="2473397at2"/>
<dbReference type="GO" id="GO:0042834">
    <property type="term" value="F:peptidoglycan binding"/>
    <property type="evidence" value="ECO:0007669"/>
    <property type="project" value="InterPro"/>
</dbReference>